<dbReference type="InterPro" id="IPR023707">
    <property type="entry name" value="OM_assembly_BamA"/>
</dbReference>
<keyword evidence="4 9" id="KW-0732">Signal</keyword>
<evidence type="ECO:0000256" key="3">
    <source>
        <dbReference type="ARBA" id="ARBA00022692"/>
    </source>
</evidence>
<keyword evidence="7" id="KW-0998">Cell outer membrane</keyword>
<evidence type="ECO:0000256" key="2">
    <source>
        <dbReference type="ARBA" id="ARBA00022452"/>
    </source>
</evidence>
<protein>
    <recommendedName>
        <fullName evidence="8">Outer membrane protein assembly factor BamA</fullName>
    </recommendedName>
</protein>
<evidence type="ECO:0000313" key="12">
    <source>
        <dbReference type="Proteomes" id="UP001154240"/>
    </source>
</evidence>
<dbReference type="GO" id="GO:0071709">
    <property type="term" value="P:membrane assembly"/>
    <property type="evidence" value="ECO:0007669"/>
    <property type="project" value="InterPro"/>
</dbReference>
<dbReference type="Gene3D" id="3.10.20.310">
    <property type="entry name" value="membrane protein fhac"/>
    <property type="match status" value="5"/>
</dbReference>
<comment type="caution">
    <text evidence="11">The sequence shown here is derived from an EMBL/GenBank/DDBJ whole genome shotgun (WGS) entry which is preliminary data.</text>
</comment>
<accession>A0A9X4MHA6</accession>
<feature type="domain" description="POTRA" evidence="10">
    <location>
        <begin position="160"/>
        <end position="231"/>
    </location>
</feature>
<dbReference type="PIRSF" id="PIRSF006076">
    <property type="entry name" value="OM_assembly_OMP85"/>
    <property type="match status" value="1"/>
</dbReference>
<dbReference type="AlphaFoldDB" id="A0A9X4MHA6"/>
<dbReference type="InterPro" id="IPR000184">
    <property type="entry name" value="Bac_surfAg_D15"/>
</dbReference>
<dbReference type="Pfam" id="PF01103">
    <property type="entry name" value="Omp85"/>
    <property type="match status" value="1"/>
</dbReference>
<evidence type="ECO:0000256" key="9">
    <source>
        <dbReference type="SAM" id="SignalP"/>
    </source>
</evidence>
<evidence type="ECO:0000256" key="7">
    <source>
        <dbReference type="ARBA" id="ARBA00023237"/>
    </source>
</evidence>
<evidence type="ECO:0000256" key="4">
    <source>
        <dbReference type="ARBA" id="ARBA00022729"/>
    </source>
</evidence>
<evidence type="ECO:0000256" key="5">
    <source>
        <dbReference type="ARBA" id="ARBA00022737"/>
    </source>
</evidence>
<dbReference type="PROSITE" id="PS51779">
    <property type="entry name" value="POTRA"/>
    <property type="match status" value="4"/>
</dbReference>
<evidence type="ECO:0000256" key="6">
    <source>
        <dbReference type="ARBA" id="ARBA00023136"/>
    </source>
</evidence>
<dbReference type="Proteomes" id="UP001154240">
    <property type="component" value="Unassembled WGS sequence"/>
</dbReference>
<reference evidence="11" key="2">
    <citation type="submission" date="2022-10" db="EMBL/GenBank/DDBJ databases">
        <authorList>
            <person name="Aronson H.S."/>
        </authorList>
    </citation>
    <scope>NUCLEOTIDE SEQUENCE</scope>
    <source>
        <strain evidence="11">RS19-109</strain>
    </source>
</reference>
<dbReference type="Pfam" id="PF07244">
    <property type="entry name" value="POTRA"/>
    <property type="match status" value="5"/>
</dbReference>
<keyword evidence="2" id="KW-1134">Transmembrane beta strand</keyword>
<keyword evidence="12" id="KW-1185">Reference proteome</keyword>
<dbReference type="GO" id="GO:0009279">
    <property type="term" value="C:cell outer membrane"/>
    <property type="evidence" value="ECO:0007669"/>
    <property type="project" value="UniProtKB-UniRule"/>
</dbReference>
<dbReference type="HAMAP" id="MF_01430">
    <property type="entry name" value="OM_assembly_BamA"/>
    <property type="match status" value="1"/>
</dbReference>
<dbReference type="RefSeq" id="WP_307633341.1">
    <property type="nucleotide sequence ID" value="NZ_JAPHEH010000001.1"/>
</dbReference>
<reference evidence="11" key="1">
    <citation type="journal article" date="2022" name="bioRxiv">
        <title>Thiovibrio frasassiensisgen. nov., sp. nov., an autotrophic, elemental sulfur disproportionating bacterium isolated from sulfidic karst sediment, and proposal of Thiovibrionaceae fam. nov.</title>
        <authorList>
            <person name="Aronson H."/>
            <person name="Thomas C."/>
            <person name="Bhattacharyya M."/>
            <person name="Eckstein S."/>
            <person name="Jensen S."/>
            <person name="Barco R."/>
            <person name="Macalady J."/>
            <person name="Amend J."/>
        </authorList>
    </citation>
    <scope>NUCLEOTIDE SEQUENCE</scope>
    <source>
        <strain evidence="11">RS19-109</strain>
    </source>
</reference>
<comment type="subcellular location">
    <subcellularLocation>
        <location evidence="1">Membrane</location>
    </subcellularLocation>
</comment>
<dbReference type="InterPro" id="IPR034746">
    <property type="entry name" value="POTRA"/>
</dbReference>
<sequence>MKIVVLALALFVSLGFLPLAGAAVAAGLEPNTVMIPPRINAQAGVEQLLALSDKTLKEVVQSKGLAMLSREEVQAKLGYEHWPPKVEAVKPLIASPAVNYVAVGSITKLGEQLSLDYVVYDIFGNNPPKFYYQVSNNEAELQKSFNQMVNDILSHTGQYFLVQSIAIAGNTRVDSGAILRQVKSQAGDRYAPELLRADLKNIFQMGYFDDVQILVTDTEKGKEITFQVTEKAVIGQVLVNGENELEEKEVKEVVSVSPNTIINTKEVQTSVENIRKLYKDKGFYRTNVAAKLNYVADDKVNVTFDIEEGVKMYIKGIRFVGNKAFTEKELRKEMTTSEKGLLSWFTESGKLKRDLLEQDRSRIGAMYHNSGYIEAKISEPEISDEGDWLYVTFDIQEGDRYRVGTIEIEGDIVGEKNDLFSLLELSKEKFFSRKILREDVLRLTDRYAESGYAFAEVDPKLSKNEEDKRMDLSLKVAQGTLVHINRINIKGNTRTRDKVIRREMQVKEGGLLDASAVRKSSERLQRLEFFEEVNVTPEPTVQEDLMDVVVEVKEKATGTFSVGAGYSSVDNMMFMGEVSEKNFLGKGQHLSLQANVSSRSSRYNFSFTEPHLNDTKLLFGYDIYNWSREYDDYTKDSTGGALRFGYPIWNKWMLGWAYGYDDTKMTDVLLDNVSQSILDSLDIETTSFFRIGVSKDTRNKFTDASTGWLTSYSIKQAGGPLGGDSAFTKYEATSGWYYPLWWDTTFHVKGSIGYVTENEDKKLPVFEKFYLGGLNTIRGFDSGKISPLELNPDGTTYSKVGGEKMWYGNVEYIFPLVSEIGLKGLVFFDLGNVYTDSDTWDVADLRYSTGVGFRWLSPMGPLRLEWGYNLDPKEGEKQGVWDFSIGGAF</sequence>
<dbReference type="PANTHER" id="PTHR12815">
    <property type="entry name" value="SORTING AND ASSEMBLY MACHINERY SAMM50 PROTEIN FAMILY MEMBER"/>
    <property type="match status" value="1"/>
</dbReference>
<feature type="domain" description="POTRA" evidence="10">
    <location>
        <begin position="232"/>
        <end position="309"/>
    </location>
</feature>
<feature type="domain" description="POTRA" evidence="10">
    <location>
        <begin position="312"/>
        <end position="398"/>
    </location>
</feature>
<feature type="chain" id="PRO_5040791911" description="Outer membrane protein assembly factor BamA" evidence="9">
    <location>
        <begin position="26"/>
        <end position="889"/>
    </location>
</feature>
<dbReference type="NCBIfam" id="TIGR03303">
    <property type="entry name" value="OM_YaeT"/>
    <property type="match status" value="1"/>
</dbReference>
<dbReference type="InterPro" id="IPR039910">
    <property type="entry name" value="D15-like"/>
</dbReference>
<dbReference type="PANTHER" id="PTHR12815:SF47">
    <property type="entry name" value="TRANSLOCATION AND ASSEMBLY MODULE SUBUNIT TAMA"/>
    <property type="match status" value="1"/>
</dbReference>
<feature type="domain" description="POTRA" evidence="10">
    <location>
        <begin position="482"/>
        <end position="555"/>
    </location>
</feature>
<evidence type="ECO:0000259" key="10">
    <source>
        <dbReference type="PROSITE" id="PS51779"/>
    </source>
</evidence>
<feature type="signal peptide" evidence="9">
    <location>
        <begin position="1"/>
        <end position="25"/>
    </location>
</feature>
<name>A0A9X4MHA6_9BACT</name>
<keyword evidence="6" id="KW-0472">Membrane</keyword>
<keyword evidence="5" id="KW-0677">Repeat</keyword>
<proteinExistence type="inferred from homology"/>
<organism evidence="11 12">
    <name type="scientific">Thiovibrio frasassiensis</name>
    <dbReference type="NCBI Taxonomy" id="2984131"/>
    <lineage>
        <taxon>Bacteria</taxon>
        <taxon>Pseudomonadati</taxon>
        <taxon>Thermodesulfobacteriota</taxon>
        <taxon>Desulfobulbia</taxon>
        <taxon>Desulfobulbales</taxon>
        <taxon>Thiovibrionaceae</taxon>
        <taxon>Thiovibrio</taxon>
    </lineage>
</organism>
<dbReference type="EMBL" id="JAPHEH010000001">
    <property type="protein sequence ID" value="MDG4476373.1"/>
    <property type="molecule type" value="Genomic_DNA"/>
</dbReference>
<dbReference type="Gene3D" id="2.40.160.50">
    <property type="entry name" value="membrane protein fhac: a member of the omp85/tpsb transporter family"/>
    <property type="match status" value="1"/>
</dbReference>
<gene>
    <name evidence="11" type="primary">bamA</name>
    <name evidence="11" type="ORF">OLX77_09405</name>
</gene>
<evidence type="ECO:0000256" key="8">
    <source>
        <dbReference type="NCBIfam" id="TIGR03303"/>
    </source>
</evidence>
<evidence type="ECO:0000313" key="11">
    <source>
        <dbReference type="EMBL" id="MDG4476373.1"/>
    </source>
</evidence>
<evidence type="ECO:0000256" key="1">
    <source>
        <dbReference type="ARBA" id="ARBA00004370"/>
    </source>
</evidence>
<keyword evidence="3" id="KW-0812">Transmembrane</keyword>
<dbReference type="InterPro" id="IPR010827">
    <property type="entry name" value="BamA/TamA_POTRA"/>
</dbReference>